<dbReference type="Gene3D" id="3.30.420.40">
    <property type="match status" value="1"/>
</dbReference>
<keyword evidence="2" id="KW-0418">Kinase</keyword>
<proteinExistence type="predicted"/>
<evidence type="ECO:0000259" key="3">
    <source>
        <dbReference type="Pfam" id="PF00370"/>
    </source>
</evidence>
<comment type="caution">
    <text evidence="4">The sequence shown here is derived from an EMBL/GenBank/DDBJ whole genome shotgun (WGS) entry which is preliminary data.</text>
</comment>
<dbReference type="PANTHER" id="PTHR43095:SF5">
    <property type="entry name" value="XYLULOSE KINASE"/>
    <property type="match status" value="1"/>
</dbReference>
<dbReference type="GO" id="GO:0005975">
    <property type="term" value="P:carbohydrate metabolic process"/>
    <property type="evidence" value="ECO:0007669"/>
    <property type="project" value="InterPro"/>
</dbReference>
<evidence type="ECO:0000313" key="4">
    <source>
        <dbReference type="EMBL" id="GAG41475.1"/>
    </source>
</evidence>
<dbReference type="PANTHER" id="PTHR43095">
    <property type="entry name" value="SUGAR KINASE"/>
    <property type="match status" value="1"/>
</dbReference>
<protein>
    <recommendedName>
        <fullName evidence="3">Carbohydrate kinase FGGY N-terminal domain-containing protein</fullName>
    </recommendedName>
</protein>
<dbReference type="InterPro" id="IPR050406">
    <property type="entry name" value="FGGY_Carb_Kinase"/>
</dbReference>
<dbReference type="SUPFAM" id="SSF53067">
    <property type="entry name" value="Actin-like ATPase domain"/>
    <property type="match status" value="1"/>
</dbReference>
<keyword evidence="1" id="KW-0808">Transferase</keyword>
<evidence type="ECO:0000256" key="1">
    <source>
        <dbReference type="ARBA" id="ARBA00022679"/>
    </source>
</evidence>
<dbReference type="GO" id="GO:0016301">
    <property type="term" value="F:kinase activity"/>
    <property type="evidence" value="ECO:0007669"/>
    <property type="project" value="UniProtKB-KW"/>
</dbReference>
<feature type="domain" description="Carbohydrate kinase FGGY N-terminal" evidence="3">
    <location>
        <begin position="4"/>
        <end position="217"/>
    </location>
</feature>
<reference evidence="4" key="1">
    <citation type="journal article" date="2014" name="Front. Microbiol.">
        <title>High frequency of phylogenetically diverse reductive dehalogenase-homologous genes in deep subseafloor sedimentary metagenomes.</title>
        <authorList>
            <person name="Kawai M."/>
            <person name="Futagami T."/>
            <person name="Toyoda A."/>
            <person name="Takaki Y."/>
            <person name="Nishi S."/>
            <person name="Hori S."/>
            <person name="Arai W."/>
            <person name="Tsubouchi T."/>
            <person name="Morono Y."/>
            <person name="Uchiyama I."/>
            <person name="Ito T."/>
            <person name="Fujiyama A."/>
            <person name="Inagaki F."/>
            <person name="Takami H."/>
        </authorList>
    </citation>
    <scope>NUCLEOTIDE SEQUENCE</scope>
    <source>
        <strain evidence="4">Expedition CK06-06</strain>
    </source>
</reference>
<sequence length="218" mass="24703">MAKYIIAHDVGTSVNKAVLVDTEGQVHGKCSEPYRVYYPKADWAEQEPDDWWKAVTRTTKRLLEEAGVSPSDVLCVTYSTQMLGIVPMDSEGMLLRRAIIWLDNRACRQAQRVMRKFINARVFALFAGATLCGKDGIPKLLWLKAEEPDTYHRMSCFLDVNGYLVYRSTGNMVMEWTGASVFGINLKKKTWLNGIFRYVGLDPEKFPPLVRSIDQVGA</sequence>
<dbReference type="InterPro" id="IPR043129">
    <property type="entry name" value="ATPase_NBD"/>
</dbReference>
<evidence type="ECO:0000256" key="2">
    <source>
        <dbReference type="ARBA" id="ARBA00022777"/>
    </source>
</evidence>
<dbReference type="EMBL" id="BARS01041076">
    <property type="protein sequence ID" value="GAG41475.1"/>
    <property type="molecule type" value="Genomic_DNA"/>
</dbReference>
<dbReference type="Pfam" id="PF00370">
    <property type="entry name" value="FGGY_N"/>
    <property type="match status" value="1"/>
</dbReference>
<feature type="non-terminal residue" evidence="4">
    <location>
        <position position="218"/>
    </location>
</feature>
<dbReference type="InterPro" id="IPR018484">
    <property type="entry name" value="FGGY_N"/>
</dbReference>
<organism evidence="4">
    <name type="scientific">marine sediment metagenome</name>
    <dbReference type="NCBI Taxonomy" id="412755"/>
    <lineage>
        <taxon>unclassified sequences</taxon>
        <taxon>metagenomes</taxon>
        <taxon>ecological metagenomes</taxon>
    </lineage>
</organism>
<accession>X0XEH2</accession>
<dbReference type="AlphaFoldDB" id="X0XEH2"/>
<name>X0XEH2_9ZZZZ</name>
<gene>
    <name evidence="4" type="ORF">S01H1_62529</name>
</gene>